<dbReference type="RefSeq" id="WP_358364268.1">
    <property type="nucleotide sequence ID" value="NZ_JBEZFP010000204.1"/>
</dbReference>
<evidence type="ECO:0000313" key="3">
    <source>
        <dbReference type="Proteomes" id="UP001551482"/>
    </source>
</evidence>
<keyword evidence="3" id="KW-1185">Reference proteome</keyword>
<evidence type="ECO:0000256" key="1">
    <source>
        <dbReference type="SAM" id="MobiDB-lite"/>
    </source>
</evidence>
<reference evidence="2 3" key="1">
    <citation type="submission" date="2024-06" db="EMBL/GenBank/DDBJ databases">
        <title>The Natural Products Discovery Center: Release of the First 8490 Sequenced Strains for Exploring Actinobacteria Biosynthetic Diversity.</title>
        <authorList>
            <person name="Kalkreuter E."/>
            <person name="Kautsar S.A."/>
            <person name="Yang D."/>
            <person name="Bader C.D."/>
            <person name="Teijaro C.N."/>
            <person name="Fluegel L."/>
            <person name="Davis C.M."/>
            <person name="Simpson J.R."/>
            <person name="Lauterbach L."/>
            <person name="Steele A.D."/>
            <person name="Gui C."/>
            <person name="Meng S."/>
            <person name="Li G."/>
            <person name="Viehrig K."/>
            <person name="Ye F."/>
            <person name="Su P."/>
            <person name="Kiefer A.F."/>
            <person name="Nichols A."/>
            <person name="Cepeda A.J."/>
            <person name="Yan W."/>
            <person name="Fan B."/>
            <person name="Jiang Y."/>
            <person name="Adhikari A."/>
            <person name="Zheng C.-J."/>
            <person name="Schuster L."/>
            <person name="Cowan T.M."/>
            <person name="Smanski M.J."/>
            <person name="Chevrette M.G."/>
            <person name="De Carvalho L.P.S."/>
            <person name="Shen B."/>
        </authorList>
    </citation>
    <scope>NUCLEOTIDE SEQUENCE [LARGE SCALE GENOMIC DNA]</scope>
    <source>
        <strain evidence="2 3">NPDC048946</strain>
    </source>
</reference>
<proteinExistence type="predicted"/>
<feature type="region of interest" description="Disordered" evidence="1">
    <location>
        <begin position="403"/>
        <end position="423"/>
    </location>
</feature>
<evidence type="ECO:0000313" key="2">
    <source>
        <dbReference type="EMBL" id="MEU8139829.1"/>
    </source>
</evidence>
<dbReference type="SUPFAM" id="SSF56112">
    <property type="entry name" value="Protein kinase-like (PK-like)"/>
    <property type="match status" value="1"/>
</dbReference>
<dbReference type="InterPro" id="IPR011009">
    <property type="entry name" value="Kinase-like_dom_sf"/>
</dbReference>
<comment type="caution">
    <text evidence="2">The sequence shown here is derived from an EMBL/GenBank/DDBJ whole genome shotgun (WGS) entry which is preliminary data.</text>
</comment>
<name>A0ABV3DVQ0_9ACTN</name>
<evidence type="ECO:0008006" key="4">
    <source>
        <dbReference type="Google" id="ProtNLM"/>
    </source>
</evidence>
<feature type="region of interest" description="Disordered" evidence="1">
    <location>
        <begin position="22"/>
        <end position="53"/>
    </location>
</feature>
<sequence>VPVYTDARARWFARRADERVAADPNTEKSGLFNGNVPVPDPDSGETVNVRRPVPAGDRDPIAWRTCYQEGEIYQALSERLTNVPVTYYAAPDGSVLLQRYETDVARLPPNGTALPEGIAGEVVDMWRRVQTIPLRRPSGLMPPDFVRYLKSQNPDASVAVPQTADEYRRLHLADLEATIGLVHLRWDGLLPALGLTHDPAAPAREAVSGMRDVPLRPAHPDMHRSNVGIKDGHVFLWDPELVGWHDPHDALATFVEWGQSPADQAQRMVHRAKTISSPDVAANLPWNASLWQTFRKISLPVKQVAMLANQCAHMTREEAVRNIEQSSPHMTVRVNRARELLGTGEMAREQFVENCVAEVLPAVEQRRVLGTAALGLGALWSAASVFAVPQGWAERHNPEASLATEPRAGGYGLARTAELQPRG</sequence>
<feature type="non-terminal residue" evidence="2">
    <location>
        <position position="1"/>
    </location>
</feature>
<dbReference type="Proteomes" id="UP001551482">
    <property type="component" value="Unassembled WGS sequence"/>
</dbReference>
<accession>A0ABV3DVQ0</accession>
<gene>
    <name evidence="2" type="ORF">AB0C36_40835</name>
</gene>
<dbReference type="EMBL" id="JBEZFP010000204">
    <property type="protein sequence ID" value="MEU8139829.1"/>
    <property type="molecule type" value="Genomic_DNA"/>
</dbReference>
<protein>
    <recommendedName>
        <fullName evidence="4">Aminoglycoside phosphotransferase domain-containing protein</fullName>
    </recommendedName>
</protein>
<organism evidence="2 3">
    <name type="scientific">Streptodolium elevatio</name>
    <dbReference type="NCBI Taxonomy" id="3157996"/>
    <lineage>
        <taxon>Bacteria</taxon>
        <taxon>Bacillati</taxon>
        <taxon>Actinomycetota</taxon>
        <taxon>Actinomycetes</taxon>
        <taxon>Kitasatosporales</taxon>
        <taxon>Streptomycetaceae</taxon>
        <taxon>Streptodolium</taxon>
    </lineage>
</organism>